<dbReference type="InParanoid" id="F4RKB0"/>
<dbReference type="InterPro" id="IPR019405">
    <property type="entry name" value="Lactonase_7-beta_prop"/>
</dbReference>
<proteinExistence type="inferred from homology"/>
<dbReference type="PANTHER" id="PTHR30344">
    <property type="entry name" value="6-PHOSPHOGLUCONOLACTONASE-RELATED"/>
    <property type="match status" value="1"/>
</dbReference>
<dbReference type="AlphaFoldDB" id="F4RKB0"/>
<dbReference type="VEuPathDB" id="FungiDB:MELLADRAFT_85965"/>
<keyword evidence="4" id="KW-1185">Reference proteome</keyword>
<evidence type="ECO:0000256" key="1">
    <source>
        <dbReference type="ARBA" id="ARBA00005564"/>
    </source>
</evidence>
<comment type="similarity">
    <text evidence="1">Belongs to the cycloisomerase 2 family.</text>
</comment>
<dbReference type="PANTHER" id="PTHR30344:SF1">
    <property type="entry name" value="6-PHOSPHOGLUCONOLACTONASE"/>
    <property type="match status" value="1"/>
</dbReference>
<dbReference type="EMBL" id="GL883105">
    <property type="protein sequence ID" value="EGG07210.1"/>
    <property type="molecule type" value="Genomic_DNA"/>
</dbReference>
<evidence type="ECO:0008006" key="5">
    <source>
        <dbReference type="Google" id="ProtNLM"/>
    </source>
</evidence>
<gene>
    <name evidence="3" type="ORF">MELLADRAFT_85965</name>
</gene>
<dbReference type="InterPro" id="IPR011048">
    <property type="entry name" value="Haem_d1_sf"/>
</dbReference>
<dbReference type="InterPro" id="IPR015943">
    <property type="entry name" value="WD40/YVTN_repeat-like_dom_sf"/>
</dbReference>
<dbReference type="Pfam" id="PF10282">
    <property type="entry name" value="Lactonase"/>
    <property type="match status" value="1"/>
</dbReference>
<dbReference type="Gene3D" id="2.130.10.10">
    <property type="entry name" value="YVTN repeat-like/Quinoprotein amine dehydrogenase"/>
    <property type="match status" value="1"/>
</dbReference>
<name>F4RKB0_MELLP</name>
<feature type="region of interest" description="Disordered" evidence="2">
    <location>
        <begin position="145"/>
        <end position="165"/>
    </location>
</feature>
<dbReference type="KEGG" id="mlr:MELLADRAFT_85965"/>
<evidence type="ECO:0000256" key="2">
    <source>
        <dbReference type="SAM" id="MobiDB-lite"/>
    </source>
</evidence>
<accession>F4RKB0</accession>
<dbReference type="InterPro" id="IPR050282">
    <property type="entry name" value="Cycloisomerase_2"/>
</dbReference>
<dbReference type="GO" id="GO:0017057">
    <property type="term" value="F:6-phosphogluconolactonase activity"/>
    <property type="evidence" value="ECO:0007669"/>
    <property type="project" value="TreeGrafter"/>
</dbReference>
<dbReference type="OrthoDB" id="9972196at2759"/>
<evidence type="ECO:0000313" key="3">
    <source>
        <dbReference type="EMBL" id="EGG07210.1"/>
    </source>
</evidence>
<dbReference type="eggNOG" id="ENOG502RIAE">
    <property type="taxonomic scope" value="Eukaryota"/>
</dbReference>
<protein>
    <recommendedName>
        <fullName evidence="5">3-carboxymuconate cyclase</fullName>
    </recommendedName>
</protein>
<reference evidence="4" key="1">
    <citation type="journal article" date="2011" name="Proc. Natl. Acad. Sci. U.S.A.">
        <title>Obligate biotrophy features unraveled by the genomic analysis of rust fungi.</title>
        <authorList>
            <person name="Duplessis S."/>
            <person name="Cuomo C.A."/>
            <person name="Lin Y.-C."/>
            <person name="Aerts A."/>
            <person name="Tisserant E."/>
            <person name="Veneault-Fourrey C."/>
            <person name="Joly D.L."/>
            <person name="Hacquard S."/>
            <person name="Amselem J."/>
            <person name="Cantarel B.L."/>
            <person name="Chiu R."/>
            <person name="Coutinho P.M."/>
            <person name="Feau N."/>
            <person name="Field M."/>
            <person name="Frey P."/>
            <person name="Gelhaye E."/>
            <person name="Goldberg J."/>
            <person name="Grabherr M.G."/>
            <person name="Kodira C.D."/>
            <person name="Kohler A."/>
            <person name="Kuees U."/>
            <person name="Lindquist E.A."/>
            <person name="Lucas S.M."/>
            <person name="Mago R."/>
            <person name="Mauceli E."/>
            <person name="Morin E."/>
            <person name="Murat C."/>
            <person name="Pangilinan J.L."/>
            <person name="Park R."/>
            <person name="Pearson M."/>
            <person name="Quesneville H."/>
            <person name="Rouhier N."/>
            <person name="Sakthikumar S."/>
            <person name="Salamov A.A."/>
            <person name="Schmutz J."/>
            <person name="Selles B."/>
            <person name="Shapiro H."/>
            <person name="Tanguay P."/>
            <person name="Tuskan G.A."/>
            <person name="Henrissat B."/>
            <person name="Van de Peer Y."/>
            <person name="Rouze P."/>
            <person name="Ellis J.G."/>
            <person name="Dodds P.N."/>
            <person name="Schein J.E."/>
            <person name="Zhong S."/>
            <person name="Hamelin R.C."/>
            <person name="Grigoriev I.V."/>
            <person name="Szabo L.J."/>
            <person name="Martin F."/>
        </authorList>
    </citation>
    <scope>NUCLEOTIDE SEQUENCE [LARGE SCALE GENOMIC DNA]</scope>
    <source>
        <strain evidence="4">98AG31 / pathotype 3-4-7</strain>
    </source>
</reference>
<feature type="compositionally biased region" description="Basic and acidic residues" evidence="2">
    <location>
        <begin position="151"/>
        <end position="165"/>
    </location>
</feature>
<evidence type="ECO:0000313" key="4">
    <source>
        <dbReference type="Proteomes" id="UP000001072"/>
    </source>
</evidence>
<dbReference type="RefSeq" id="XP_007409652.1">
    <property type="nucleotide sequence ID" value="XM_007409590.1"/>
</dbReference>
<dbReference type="HOGENOM" id="CLU_038716_0_1_1"/>
<dbReference type="GeneID" id="18934028"/>
<sequence>MGFNHEVVKVDSIKVVSSVEKLPTTEEQKSSSKVGLNSKDGNQMVHRIIVGGYAGIISIIEFDETIQQLVEMDSLTDSIVGKSPTWITTSHDGKLFYSSNEVNDIDGKKDTGSISCFRLVESLQKLESKEKKTLKIEPIDRILSSPGGTASRHELNSDGTFKSKDKSDQMFSYHATGPHPVRQDHYCMNKPTGQVAAFTDLGGDRVYFHSVDNQTGELTPIETIELKPGSGPRHLIFFVVNETRTDIYLICELSNEILYLEMNQNSTNKSRNIKLKQILSTLPTGVNPEDTTFTGGEIELSFDGKFLYSTTRQTDLKKPTQENSILIFKRDLSNGKLDLNPKELKLNLMGHTPRHFSFSKDPKQKLMVLATHESNLIGIYSRDEFNGELNLIHLIDVKSLPTVAQFIPF</sequence>
<dbReference type="SUPFAM" id="SSF51004">
    <property type="entry name" value="C-terminal (heme d1) domain of cytochrome cd1-nitrite reductase"/>
    <property type="match status" value="1"/>
</dbReference>
<organism evidence="4">
    <name type="scientific">Melampsora larici-populina (strain 98AG31 / pathotype 3-4-7)</name>
    <name type="common">Poplar leaf rust fungus</name>
    <dbReference type="NCBI Taxonomy" id="747676"/>
    <lineage>
        <taxon>Eukaryota</taxon>
        <taxon>Fungi</taxon>
        <taxon>Dikarya</taxon>
        <taxon>Basidiomycota</taxon>
        <taxon>Pucciniomycotina</taxon>
        <taxon>Pucciniomycetes</taxon>
        <taxon>Pucciniales</taxon>
        <taxon>Melampsoraceae</taxon>
        <taxon>Melampsora</taxon>
    </lineage>
</organism>
<dbReference type="Proteomes" id="UP000001072">
    <property type="component" value="Unassembled WGS sequence"/>
</dbReference>